<name>A0AAV4DY57_9GAST</name>
<keyword evidence="2" id="KW-1185">Reference proteome</keyword>
<reference evidence="1 2" key="1">
    <citation type="journal article" date="2021" name="Elife">
        <title>Chloroplast acquisition without the gene transfer in kleptoplastic sea slugs, Plakobranchus ocellatus.</title>
        <authorList>
            <person name="Maeda T."/>
            <person name="Takahashi S."/>
            <person name="Yoshida T."/>
            <person name="Shimamura S."/>
            <person name="Takaki Y."/>
            <person name="Nagai Y."/>
            <person name="Toyoda A."/>
            <person name="Suzuki Y."/>
            <person name="Arimoto A."/>
            <person name="Ishii H."/>
            <person name="Satoh N."/>
            <person name="Nishiyama T."/>
            <person name="Hasebe M."/>
            <person name="Maruyama T."/>
            <person name="Minagawa J."/>
            <person name="Obokata J."/>
            <person name="Shigenobu S."/>
        </authorList>
    </citation>
    <scope>NUCLEOTIDE SEQUENCE [LARGE SCALE GENOMIC DNA]</scope>
</reference>
<protein>
    <submittedName>
        <fullName evidence="1">Uncharacterized protein</fullName>
    </submittedName>
</protein>
<sequence>MFYSEVVCAGFIAIVARTRRSGRAFDRKACMECALDTALLKQAAYGRSRLPESQKSSAIVAPCTNKVHTLLSFHVQPIFIQFCRFVYNQHITTAVVDVQTICIHL</sequence>
<accession>A0AAV4DY57</accession>
<comment type="caution">
    <text evidence="1">The sequence shown here is derived from an EMBL/GenBank/DDBJ whole genome shotgun (WGS) entry which is preliminary data.</text>
</comment>
<organism evidence="1 2">
    <name type="scientific">Plakobranchus ocellatus</name>
    <dbReference type="NCBI Taxonomy" id="259542"/>
    <lineage>
        <taxon>Eukaryota</taxon>
        <taxon>Metazoa</taxon>
        <taxon>Spiralia</taxon>
        <taxon>Lophotrochozoa</taxon>
        <taxon>Mollusca</taxon>
        <taxon>Gastropoda</taxon>
        <taxon>Heterobranchia</taxon>
        <taxon>Euthyneura</taxon>
        <taxon>Panpulmonata</taxon>
        <taxon>Sacoglossa</taxon>
        <taxon>Placobranchoidea</taxon>
        <taxon>Plakobranchidae</taxon>
        <taxon>Plakobranchus</taxon>
    </lineage>
</organism>
<gene>
    <name evidence="1" type="ORF">PoB_007572300</name>
</gene>
<proteinExistence type="predicted"/>
<evidence type="ECO:0000313" key="1">
    <source>
        <dbReference type="EMBL" id="GFO49218.1"/>
    </source>
</evidence>
<dbReference type="Proteomes" id="UP000735302">
    <property type="component" value="Unassembled WGS sequence"/>
</dbReference>
<dbReference type="AlphaFoldDB" id="A0AAV4DY57"/>
<dbReference type="EMBL" id="BLXT01008461">
    <property type="protein sequence ID" value="GFO49218.1"/>
    <property type="molecule type" value="Genomic_DNA"/>
</dbReference>
<evidence type="ECO:0000313" key="2">
    <source>
        <dbReference type="Proteomes" id="UP000735302"/>
    </source>
</evidence>